<dbReference type="HOGENOM" id="CLU_064827_4_1_6"/>
<dbReference type="PANTHER" id="PTHR13061">
    <property type="entry name" value="DYNACTIN SUBUNIT P25"/>
    <property type="match status" value="1"/>
</dbReference>
<dbReference type="InterPro" id="IPR001451">
    <property type="entry name" value="Hexapep"/>
</dbReference>
<dbReference type="InterPro" id="IPR050484">
    <property type="entry name" value="Transf_Hexapept/Carb_Anhydrase"/>
</dbReference>
<dbReference type="SUPFAM" id="SSF51161">
    <property type="entry name" value="Trimeric LpxA-like enzymes"/>
    <property type="match status" value="1"/>
</dbReference>
<dbReference type="AlphaFoldDB" id="A9KH92"/>
<dbReference type="EMBL" id="CP000735">
    <property type="protein sequence ID" value="ABS78587.2"/>
    <property type="molecule type" value="Genomic_DNA"/>
</dbReference>
<dbReference type="Pfam" id="PF00132">
    <property type="entry name" value="Hexapep"/>
    <property type="match status" value="1"/>
</dbReference>
<dbReference type="Proteomes" id="UP000008555">
    <property type="component" value="Plasmid pQpDG"/>
</dbReference>
<dbReference type="CDD" id="cd04645">
    <property type="entry name" value="LbH_gamma_CA_like"/>
    <property type="match status" value="1"/>
</dbReference>
<reference evidence="1 2" key="1">
    <citation type="journal article" date="2009" name="Infect. Immun.">
        <title>Comparative genomics reveal extensive transposon-mediated genomic plasticity and diversity among potential effector proteins within the genus Coxiella.</title>
        <authorList>
            <person name="Beare P.A."/>
            <person name="Unsworth N."/>
            <person name="Andoh M."/>
            <person name="Voth D.E."/>
            <person name="Omsland A."/>
            <person name="Gilk S.D."/>
            <person name="Williams K.P."/>
            <person name="Sobral B.W."/>
            <person name="Kupko J.J.III."/>
            <person name="Porcella S.F."/>
            <person name="Samuel J.E."/>
            <person name="Heinzen R.A."/>
        </authorList>
    </citation>
    <scope>NUCLEOTIDE SEQUENCE [LARGE SCALE GENOMIC DNA]</scope>
    <source>
        <strain evidence="1 2">Dugway 5J108-111</strain>
        <plasmid evidence="2">pQpDG</plasmid>
    </source>
</reference>
<sequence length="206" mass="22784">MLCLRLKWANWFGRKFGINFGLQTIEQFQMLYAFEDREPKLLGDNYFIADSADVIGSVIIHNNVSILPHAVIRADNDVIEIGEGSNVQDGALLHTDPGIPMRVGKGVTIAHRAMLHGCTIGDHSVIAIGAIVMNNAIIGKNCIIGANALILENQKIPDGSLVIGSPGKVKSQLSQKQIEEMQGYAKHYIEKIDRFKHELKVFQRVK</sequence>
<dbReference type="PANTHER" id="PTHR13061:SF29">
    <property type="entry name" value="GAMMA CARBONIC ANHYDRASE-LIKE 1, MITOCHONDRIAL-RELATED"/>
    <property type="match status" value="1"/>
</dbReference>
<name>A9KH92_COXBN</name>
<dbReference type="InterPro" id="IPR047324">
    <property type="entry name" value="LbH_gamma_CA-like"/>
</dbReference>
<gene>
    <name evidence="1" type="ordered locus">CBUD_A0064</name>
</gene>
<keyword evidence="1" id="KW-0614">Plasmid</keyword>
<evidence type="ECO:0000313" key="1">
    <source>
        <dbReference type="EMBL" id="ABS78587.2"/>
    </source>
</evidence>
<organism evidence="1 2">
    <name type="scientific">Coxiella burnetii (strain Dugway 5J108-111)</name>
    <dbReference type="NCBI Taxonomy" id="434922"/>
    <lineage>
        <taxon>Bacteria</taxon>
        <taxon>Pseudomonadati</taxon>
        <taxon>Pseudomonadota</taxon>
        <taxon>Gammaproteobacteria</taxon>
        <taxon>Legionellales</taxon>
        <taxon>Coxiellaceae</taxon>
        <taxon>Coxiella</taxon>
    </lineage>
</organism>
<proteinExistence type="predicted"/>
<evidence type="ECO:0000313" key="2">
    <source>
        <dbReference type="Proteomes" id="UP000008555"/>
    </source>
</evidence>
<dbReference type="InterPro" id="IPR011004">
    <property type="entry name" value="Trimer_LpxA-like_sf"/>
</dbReference>
<dbReference type="Gene3D" id="2.160.10.10">
    <property type="entry name" value="Hexapeptide repeat proteins"/>
    <property type="match status" value="1"/>
</dbReference>
<dbReference type="KEGG" id="cbd:CBUD_A0064"/>
<geneLocation type="plasmid" evidence="1 2">
    <name>pQpDG</name>
</geneLocation>
<protein>
    <submittedName>
        <fullName evidence="1">Acetyltransferase/acyltransferase</fullName>
    </submittedName>
</protein>
<accession>A9KH92</accession>